<evidence type="ECO:0000313" key="3">
    <source>
        <dbReference type="Proteomes" id="UP000320672"/>
    </source>
</evidence>
<feature type="transmembrane region" description="Helical" evidence="1">
    <location>
        <begin position="20"/>
        <end position="37"/>
    </location>
</feature>
<keyword evidence="1" id="KW-0472">Membrane</keyword>
<keyword evidence="1" id="KW-1133">Transmembrane helix</keyword>
<dbReference type="EMBL" id="CP036262">
    <property type="protein sequence ID" value="QDS93967.1"/>
    <property type="molecule type" value="Genomic_DNA"/>
</dbReference>
<dbReference type="Proteomes" id="UP000320672">
    <property type="component" value="Chromosome"/>
</dbReference>
<keyword evidence="3" id="KW-1185">Reference proteome</keyword>
<sequence length="155" mass="17470">MNSLPGASVPEALQRKLSPSFLLLRLGVGIVFFMWTLDKLMNPAHAAGIFERYYMMEGLGMSLMLGIGVVQMILVIAFVTGTFRTLSYSLITVLHTVSTVSCYQQYMNPWEKPNLLFFAAFPMLAACVTLWLLREYDQWTVDGCRKTSKQTNLAI</sequence>
<dbReference type="RefSeq" id="WP_145352040.1">
    <property type="nucleotide sequence ID" value="NZ_CP036262.1"/>
</dbReference>
<protein>
    <recommendedName>
        <fullName evidence="4">DoxX</fullName>
    </recommendedName>
</protein>
<dbReference type="KEGG" id="rml:FF011L_27440"/>
<dbReference type="AlphaFoldDB" id="A0A517MGS7"/>
<evidence type="ECO:0008006" key="4">
    <source>
        <dbReference type="Google" id="ProtNLM"/>
    </source>
</evidence>
<evidence type="ECO:0000256" key="1">
    <source>
        <dbReference type="SAM" id="Phobius"/>
    </source>
</evidence>
<accession>A0A517MGS7</accession>
<proteinExistence type="predicted"/>
<gene>
    <name evidence="2" type="ORF">FF011L_27440</name>
</gene>
<keyword evidence="1" id="KW-0812">Transmembrane</keyword>
<evidence type="ECO:0000313" key="2">
    <source>
        <dbReference type="EMBL" id="QDS93967.1"/>
    </source>
</evidence>
<feature type="transmembrane region" description="Helical" evidence="1">
    <location>
        <begin position="115"/>
        <end position="133"/>
    </location>
</feature>
<feature type="transmembrane region" description="Helical" evidence="1">
    <location>
        <begin position="58"/>
        <end position="79"/>
    </location>
</feature>
<dbReference type="OrthoDB" id="7355622at2"/>
<reference evidence="2 3" key="1">
    <citation type="submission" date="2019-02" db="EMBL/GenBank/DDBJ databases">
        <title>Deep-cultivation of Planctomycetes and their phenomic and genomic characterization uncovers novel biology.</title>
        <authorList>
            <person name="Wiegand S."/>
            <person name="Jogler M."/>
            <person name="Boedeker C."/>
            <person name="Pinto D."/>
            <person name="Vollmers J."/>
            <person name="Rivas-Marin E."/>
            <person name="Kohn T."/>
            <person name="Peeters S.H."/>
            <person name="Heuer A."/>
            <person name="Rast P."/>
            <person name="Oberbeckmann S."/>
            <person name="Bunk B."/>
            <person name="Jeske O."/>
            <person name="Meyerdierks A."/>
            <person name="Storesund J.E."/>
            <person name="Kallscheuer N."/>
            <person name="Luecker S."/>
            <person name="Lage O.M."/>
            <person name="Pohl T."/>
            <person name="Merkel B.J."/>
            <person name="Hornburger P."/>
            <person name="Mueller R.-W."/>
            <person name="Bruemmer F."/>
            <person name="Labrenz M."/>
            <person name="Spormann A.M."/>
            <person name="Op den Camp H."/>
            <person name="Overmann J."/>
            <person name="Amann R."/>
            <person name="Jetten M.S.M."/>
            <person name="Mascher T."/>
            <person name="Medema M.H."/>
            <person name="Devos D.P."/>
            <person name="Kaster A.-K."/>
            <person name="Ovreas L."/>
            <person name="Rohde M."/>
            <person name="Galperin M.Y."/>
            <person name="Jogler C."/>
        </authorList>
    </citation>
    <scope>NUCLEOTIDE SEQUENCE [LARGE SCALE GENOMIC DNA]</scope>
    <source>
        <strain evidence="2 3">FF011L</strain>
    </source>
</reference>
<name>A0A517MGS7_9BACT</name>
<organism evidence="2 3">
    <name type="scientific">Roseimaritima multifibrata</name>
    <dbReference type="NCBI Taxonomy" id="1930274"/>
    <lineage>
        <taxon>Bacteria</taxon>
        <taxon>Pseudomonadati</taxon>
        <taxon>Planctomycetota</taxon>
        <taxon>Planctomycetia</taxon>
        <taxon>Pirellulales</taxon>
        <taxon>Pirellulaceae</taxon>
        <taxon>Roseimaritima</taxon>
    </lineage>
</organism>